<comment type="caution">
    <text evidence="2">The sequence shown here is derived from an EMBL/GenBank/DDBJ whole genome shotgun (WGS) entry which is preliminary data.</text>
</comment>
<dbReference type="PANTHER" id="PTHR34223">
    <property type="entry name" value="OS11G0201299 PROTEIN"/>
    <property type="match status" value="1"/>
</dbReference>
<organism evidence="2 3">
    <name type="scientific">Turnera subulata</name>
    <dbReference type="NCBI Taxonomy" id="218843"/>
    <lineage>
        <taxon>Eukaryota</taxon>
        <taxon>Viridiplantae</taxon>
        <taxon>Streptophyta</taxon>
        <taxon>Embryophyta</taxon>
        <taxon>Tracheophyta</taxon>
        <taxon>Spermatophyta</taxon>
        <taxon>Magnoliopsida</taxon>
        <taxon>eudicotyledons</taxon>
        <taxon>Gunneridae</taxon>
        <taxon>Pentapetalae</taxon>
        <taxon>rosids</taxon>
        <taxon>fabids</taxon>
        <taxon>Malpighiales</taxon>
        <taxon>Passifloraceae</taxon>
        <taxon>Turnera</taxon>
    </lineage>
</organism>
<dbReference type="CDD" id="cd22160">
    <property type="entry name" value="F-box_AtFBL13-like"/>
    <property type="match status" value="1"/>
</dbReference>
<dbReference type="InterPro" id="IPR053197">
    <property type="entry name" value="F-box_SCFL_complex_component"/>
</dbReference>
<feature type="domain" description="F-box" evidence="1">
    <location>
        <begin position="62"/>
        <end position="102"/>
    </location>
</feature>
<proteinExistence type="predicted"/>
<dbReference type="InterPro" id="IPR053781">
    <property type="entry name" value="F-box_AtFBL13-like"/>
</dbReference>
<gene>
    <name evidence="2" type="ORF">Tsubulata_048378</name>
</gene>
<dbReference type="SUPFAM" id="SSF81383">
    <property type="entry name" value="F-box domain"/>
    <property type="match status" value="1"/>
</dbReference>
<dbReference type="InterPro" id="IPR032675">
    <property type="entry name" value="LRR_dom_sf"/>
</dbReference>
<sequence length="396" mass="45611">FPEITSWKPEHNTSSPEITSWKLIKKTVASSSSEIKSWIYWNKTKKITCWKPEPNTLLPDRLSNLSDDILLHILASLNDTKYAVQTSVLSKRWRLLWTSLEELHFHRESFYRDSSFHNFVRAVLTDQRCVNSRVDRFWYYAYLDTTMLTQVTSYALSRCARELVIAHASCLGNAILPDLSSGSPTLKTLHLEGLKIERRSSFGHSMLGLTSLHLQFVRATSGCFGECFDIFNVFPNLTNLCFSWCHLGGANLKITGPKIVSLKLDDVTDVGQLELSLPNLEVFEYYFTLGYGEVHDFWLINLPSLRYADLKVYRGRLQTYGHKLLKVLQGIRNVESLVINLKALQESGLLENRKSPFRNLKDLKFWWSSKSVPATIMTYFISGTHYSQDLEFGFMY</sequence>
<dbReference type="InterPro" id="IPR001810">
    <property type="entry name" value="F-box_dom"/>
</dbReference>
<reference evidence="2" key="2">
    <citation type="journal article" date="2023" name="Plants (Basel)">
        <title>Annotation of the Turnera subulata (Passifloraceae) Draft Genome Reveals the S-Locus Evolved after the Divergence of Turneroideae from Passifloroideae in a Stepwise Manner.</title>
        <authorList>
            <person name="Henning P.M."/>
            <person name="Roalson E.H."/>
            <person name="Mir W."/>
            <person name="McCubbin A.G."/>
            <person name="Shore J.S."/>
        </authorList>
    </citation>
    <scope>NUCLEOTIDE SEQUENCE</scope>
    <source>
        <strain evidence="2">F60SS</strain>
    </source>
</reference>
<evidence type="ECO:0000313" key="3">
    <source>
        <dbReference type="Proteomes" id="UP001141552"/>
    </source>
</evidence>
<dbReference type="Proteomes" id="UP001141552">
    <property type="component" value="Unassembled WGS sequence"/>
</dbReference>
<dbReference type="PANTHER" id="PTHR34223:SF51">
    <property type="entry name" value="OS06G0556300 PROTEIN"/>
    <property type="match status" value="1"/>
</dbReference>
<dbReference type="OrthoDB" id="3360904at2759"/>
<accession>A0A9Q0JG09</accession>
<reference evidence="2" key="1">
    <citation type="submission" date="2022-02" db="EMBL/GenBank/DDBJ databases">
        <authorList>
            <person name="Henning P.M."/>
            <person name="McCubbin A.G."/>
            <person name="Shore J.S."/>
        </authorList>
    </citation>
    <scope>NUCLEOTIDE SEQUENCE</scope>
    <source>
        <strain evidence="2">F60SS</strain>
        <tissue evidence="2">Leaves</tissue>
    </source>
</reference>
<dbReference type="Gene3D" id="3.80.10.10">
    <property type="entry name" value="Ribonuclease Inhibitor"/>
    <property type="match status" value="1"/>
</dbReference>
<feature type="non-terminal residue" evidence="2">
    <location>
        <position position="396"/>
    </location>
</feature>
<evidence type="ECO:0000313" key="2">
    <source>
        <dbReference type="EMBL" id="KAJ4841276.1"/>
    </source>
</evidence>
<dbReference type="EMBL" id="JAKUCV010002829">
    <property type="protein sequence ID" value="KAJ4841276.1"/>
    <property type="molecule type" value="Genomic_DNA"/>
</dbReference>
<dbReference type="SUPFAM" id="SSF52047">
    <property type="entry name" value="RNI-like"/>
    <property type="match status" value="1"/>
</dbReference>
<keyword evidence="3" id="KW-1185">Reference proteome</keyword>
<dbReference type="Pfam" id="PF00646">
    <property type="entry name" value="F-box"/>
    <property type="match status" value="1"/>
</dbReference>
<dbReference type="AlphaFoldDB" id="A0A9Q0JG09"/>
<dbReference type="InterPro" id="IPR036047">
    <property type="entry name" value="F-box-like_dom_sf"/>
</dbReference>
<name>A0A9Q0JG09_9ROSI</name>
<protein>
    <recommendedName>
        <fullName evidence="1">F-box domain-containing protein</fullName>
    </recommendedName>
</protein>
<evidence type="ECO:0000259" key="1">
    <source>
        <dbReference type="Pfam" id="PF00646"/>
    </source>
</evidence>